<evidence type="ECO:0000256" key="10">
    <source>
        <dbReference type="ARBA" id="ARBA00023237"/>
    </source>
</evidence>
<keyword evidence="15" id="KW-1185">Reference proteome</keyword>
<evidence type="ECO:0000256" key="2">
    <source>
        <dbReference type="ARBA" id="ARBA00022448"/>
    </source>
</evidence>
<evidence type="ECO:0000256" key="4">
    <source>
        <dbReference type="ARBA" id="ARBA00022496"/>
    </source>
</evidence>
<evidence type="ECO:0000256" key="1">
    <source>
        <dbReference type="ARBA" id="ARBA00004571"/>
    </source>
</evidence>
<comment type="subcellular location">
    <subcellularLocation>
        <location evidence="1">Cell outer membrane</location>
        <topology evidence="1">Multi-pass membrane protein</topology>
    </subcellularLocation>
</comment>
<dbReference type="SUPFAM" id="SSF56935">
    <property type="entry name" value="Porins"/>
    <property type="match status" value="1"/>
</dbReference>
<evidence type="ECO:0000313" key="13">
    <source>
        <dbReference type="EMBL" id="MTV55051.1"/>
    </source>
</evidence>
<dbReference type="RefSeq" id="WP_155472332.1">
    <property type="nucleotide sequence ID" value="NZ_BMKG01000018.1"/>
</dbReference>
<dbReference type="EMBL" id="BMKG01000018">
    <property type="protein sequence ID" value="GGC14027.1"/>
    <property type="molecule type" value="Genomic_DNA"/>
</dbReference>
<protein>
    <submittedName>
        <fullName evidence="13">TonB-dependent receptor</fullName>
    </submittedName>
</protein>
<reference evidence="13 14" key="3">
    <citation type="submission" date="2019-11" db="EMBL/GenBank/DDBJ databases">
        <title>Type strains purchased from KCTC, JCM and DSMZ.</title>
        <authorList>
            <person name="Lu H."/>
        </authorList>
    </citation>
    <scope>NUCLEOTIDE SEQUENCE [LARGE SCALE GENOMIC DNA]</scope>
    <source>
        <strain evidence="13 14">KCTC 52429</strain>
    </source>
</reference>
<dbReference type="GO" id="GO:0009279">
    <property type="term" value="C:cell outer membrane"/>
    <property type="evidence" value="ECO:0007669"/>
    <property type="project" value="UniProtKB-SubCell"/>
</dbReference>
<dbReference type="AlphaFoldDB" id="A0A6I3T0F5"/>
<dbReference type="InterPro" id="IPR039426">
    <property type="entry name" value="TonB-dep_rcpt-like"/>
</dbReference>
<reference evidence="15" key="2">
    <citation type="journal article" date="2019" name="Int. J. Syst. Evol. Microbiol.">
        <title>The Global Catalogue of Microorganisms (GCM) 10K type strain sequencing project: providing services to taxonomists for standard genome sequencing and annotation.</title>
        <authorList>
            <consortium name="The Broad Institute Genomics Platform"/>
            <consortium name="The Broad Institute Genome Sequencing Center for Infectious Disease"/>
            <person name="Wu L."/>
            <person name="Ma J."/>
        </authorList>
    </citation>
    <scope>NUCLEOTIDE SEQUENCE [LARGE SCALE GENOMIC DNA]</scope>
    <source>
        <strain evidence="15">CGMCC 1.15931</strain>
    </source>
</reference>
<accession>A0A6I3T0F5</accession>
<keyword evidence="2" id="KW-0813">Transport</keyword>
<dbReference type="Pfam" id="PF00593">
    <property type="entry name" value="TonB_dep_Rec_b-barrel"/>
    <property type="match status" value="1"/>
</dbReference>
<keyword evidence="13" id="KW-0675">Receptor</keyword>
<dbReference type="InterPro" id="IPR036942">
    <property type="entry name" value="Beta-barrel_TonB_sf"/>
</dbReference>
<keyword evidence="4" id="KW-0410">Iron transport</keyword>
<evidence type="ECO:0000256" key="3">
    <source>
        <dbReference type="ARBA" id="ARBA00022452"/>
    </source>
</evidence>
<evidence type="ECO:0000256" key="6">
    <source>
        <dbReference type="ARBA" id="ARBA00023004"/>
    </source>
</evidence>
<keyword evidence="3" id="KW-1134">Transmembrane beta strand</keyword>
<evidence type="ECO:0000256" key="5">
    <source>
        <dbReference type="ARBA" id="ARBA00022692"/>
    </source>
</evidence>
<keyword evidence="6" id="KW-0408">Iron</keyword>
<evidence type="ECO:0000313" key="12">
    <source>
        <dbReference type="EMBL" id="GGC14027.1"/>
    </source>
</evidence>
<keyword evidence="5" id="KW-0812">Transmembrane</keyword>
<evidence type="ECO:0000256" key="9">
    <source>
        <dbReference type="ARBA" id="ARBA00023136"/>
    </source>
</evidence>
<dbReference type="OrthoDB" id="8538693at2"/>
<keyword evidence="7" id="KW-0406">Ion transport</keyword>
<gene>
    <name evidence="12" type="ORF">GCM10011572_39310</name>
    <name evidence="13" type="ORF">GM672_20180</name>
</gene>
<dbReference type="GO" id="GO:0006826">
    <property type="term" value="P:iron ion transport"/>
    <property type="evidence" value="ECO:0007669"/>
    <property type="project" value="UniProtKB-KW"/>
</dbReference>
<dbReference type="PANTHER" id="PTHR32552">
    <property type="entry name" value="FERRICHROME IRON RECEPTOR-RELATED"/>
    <property type="match status" value="1"/>
</dbReference>
<evidence type="ECO:0000256" key="8">
    <source>
        <dbReference type="ARBA" id="ARBA00023077"/>
    </source>
</evidence>
<reference evidence="12" key="1">
    <citation type="journal article" date="2014" name="Int. J. Syst. Evol. Microbiol.">
        <title>Complete genome of a new Firmicutes species belonging to the dominant human colonic microbiota ('Ruminococcus bicirculans') reveals two chromosomes and a selective capacity to utilize plant glucans.</title>
        <authorList>
            <consortium name="NISC Comparative Sequencing Program"/>
            <person name="Wegmann U."/>
            <person name="Louis P."/>
            <person name="Goesmann A."/>
            <person name="Henrissat B."/>
            <person name="Duncan S.H."/>
            <person name="Flint H.J."/>
        </authorList>
    </citation>
    <scope>NUCLEOTIDE SEQUENCE</scope>
    <source>
        <strain evidence="12">CGMCC 1.15931</strain>
    </source>
</reference>
<keyword evidence="8" id="KW-0798">TonB box</keyword>
<keyword evidence="10" id="KW-0998">Cell outer membrane</keyword>
<dbReference type="Proteomes" id="UP000622638">
    <property type="component" value="Unassembled WGS sequence"/>
</dbReference>
<name>A0A6I3T0F5_9BURK</name>
<organism evidence="13 14">
    <name type="scientific">Pseudoduganella buxea</name>
    <dbReference type="NCBI Taxonomy" id="1949069"/>
    <lineage>
        <taxon>Bacteria</taxon>
        <taxon>Pseudomonadati</taxon>
        <taxon>Pseudomonadota</taxon>
        <taxon>Betaproteobacteria</taxon>
        <taxon>Burkholderiales</taxon>
        <taxon>Oxalobacteraceae</taxon>
        <taxon>Telluria group</taxon>
        <taxon>Pseudoduganella</taxon>
    </lineage>
</organism>
<comment type="caution">
    <text evidence="13">The sequence shown here is derived from an EMBL/GenBank/DDBJ whole genome shotgun (WGS) entry which is preliminary data.</text>
</comment>
<dbReference type="Gene3D" id="2.40.170.20">
    <property type="entry name" value="TonB-dependent receptor, beta-barrel domain"/>
    <property type="match status" value="1"/>
</dbReference>
<proteinExistence type="predicted"/>
<evidence type="ECO:0000313" key="14">
    <source>
        <dbReference type="Proteomes" id="UP000430634"/>
    </source>
</evidence>
<feature type="domain" description="TonB-dependent receptor-like beta-barrel" evidence="11">
    <location>
        <begin position="43"/>
        <end position="173"/>
    </location>
</feature>
<evidence type="ECO:0000259" key="11">
    <source>
        <dbReference type="Pfam" id="PF00593"/>
    </source>
</evidence>
<dbReference type="PANTHER" id="PTHR32552:SF81">
    <property type="entry name" value="TONB-DEPENDENT OUTER MEMBRANE RECEPTOR"/>
    <property type="match status" value="1"/>
</dbReference>
<dbReference type="InterPro" id="IPR000531">
    <property type="entry name" value="Beta-barrel_TonB"/>
</dbReference>
<dbReference type="EMBL" id="WNKZ01000070">
    <property type="protein sequence ID" value="MTV55051.1"/>
    <property type="molecule type" value="Genomic_DNA"/>
</dbReference>
<keyword evidence="9" id="KW-0472">Membrane</keyword>
<evidence type="ECO:0000256" key="7">
    <source>
        <dbReference type="ARBA" id="ARBA00023065"/>
    </source>
</evidence>
<reference evidence="12" key="4">
    <citation type="submission" date="2024-05" db="EMBL/GenBank/DDBJ databases">
        <authorList>
            <person name="Sun Q."/>
            <person name="Zhou Y."/>
        </authorList>
    </citation>
    <scope>NUCLEOTIDE SEQUENCE</scope>
    <source>
        <strain evidence="12">CGMCC 1.15931</strain>
    </source>
</reference>
<sequence length="185" mass="20183">METVAHTRYANSVLPALFLDSAAFKGLDIIRLGTLRDHMISPFAQGTWHVTDRIDVTAGVRANVQEKSGQFIRYNRVPFNSGYLTENHTLPSGTLTATWRPAADWSVYAAASYGEKSGGLNISAGAARQARLDSLFIKPERARSGEIGVKAALADDKAKLKADVFLTEIADFRPRATTSRTSRPT</sequence>
<dbReference type="Proteomes" id="UP000430634">
    <property type="component" value="Unassembled WGS sequence"/>
</dbReference>
<evidence type="ECO:0000313" key="15">
    <source>
        <dbReference type="Proteomes" id="UP000622638"/>
    </source>
</evidence>